<proteinExistence type="predicted"/>
<dbReference type="InterPro" id="IPR029016">
    <property type="entry name" value="GAF-like_dom_sf"/>
</dbReference>
<feature type="domain" description="GAF" evidence="1">
    <location>
        <begin position="29"/>
        <end position="157"/>
    </location>
</feature>
<sequence>MTNITNINDTTYRYELLLHAIDFFTQRFNLDQLSNYAFKFSNELLNLDSSALFIKENEEFVMKKVKSYNIDNYKIKNSLNLQNIATFHGNIIMSNFENFFKKKDINKFNTKLIIPLIIDELLYGFIISNGKSQGNFEEDDYIICYALMRLINNCLENIKHISDLQYKNKQLDRKIFNLFAINHSSKTLLSELNLQNLYFIATDIFSEITTSKVTSFGLYDDISKKINILGYKNVSNFSKYYTQIDVHTNVYNSNKIVLDFNSDLNLIKSIFINWEEFVKLNTKYIVLLVKNSILGIVTLSESVNESIYDKSTFELIESLASFTYIALSNAILFKKVKEQKKVIEKKFNTLSKLNNLIKNINSCLSIEELCSLTLKTLKISFGIKKGFIAFKNNNSYAIQTSIGFSSKKNTFILNENWNDTYSSETIYYFSKDNLKKFFKDEMLDTFGSTNCLVISPITIDNYFSFELNPPIGYLVILETQNSLQEEDILLIDTIAKNISPIINQMNIVLNLKEYYVEDTRKKFLNNLKSKFEDKQKYLIDFNLYYKKIEKHPFKKLNLVQFSQFDYYLIDNYIFIISYDDLDYLDLYKVDNINNIDDVINFNYK</sequence>
<evidence type="ECO:0000313" key="2">
    <source>
        <dbReference type="EMBL" id="SHJ68676.1"/>
    </source>
</evidence>
<dbReference type="EMBL" id="FRAE01000010">
    <property type="protein sequence ID" value="SHJ68676.1"/>
    <property type="molecule type" value="Genomic_DNA"/>
</dbReference>
<protein>
    <recommendedName>
        <fullName evidence="1">GAF domain-containing protein</fullName>
    </recommendedName>
</protein>
<name>A0A1M6LBV3_9FIRM</name>
<dbReference type="Gene3D" id="3.30.450.40">
    <property type="match status" value="1"/>
</dbReference>
<dbReference type="OrthoDB" id="1736267at2"/>
<organism evidence="2 3">
    <name type="scientific">Tepidibacter formicigenes DSM 15518</name>
    <dbReference type="NCBI Taxonomy" id="1123349"/>
    <lineage>
        <taxon>Bacteria</taxon>
        <taxon>Bacillati</taxon>
        <taxon>Bacillota</taxon>
        <taxon>Clostridia</taxon>
        <taxon>Peptostreptococcales</taxon>
        <taxon>Peptostreptococcaceae</taxon>
        <taxon>Tepidibacter</taxon>
    </lineage>
</organism>
<accession>A0A1M6LBV3</accession>
<dbReference type="InterPro" id="IPR003018">
    <property type="entry name" value="GAF"/>
</dbReference>
<dbReference type="Proteomes" id="UP000242497">
    <property type="component" value="Unassembled WGS sequence"/>
</dbReference>
<dbReference type="SUPFAM" id="SSF55781">
    <property type="entry name" value="GAF domain-like"/>
    <property type="match status" value="2"/>
</dbReference>
<dbReference type="AlphaFoldDB" id="A0A1M6LBV3"/>
<dbReference type="Pfam" id="PF13492">
    <property type="entry name" value="GAF_3"/>
    <property type="match status" value="1"/>
</dbReference>
<evidence type="ECO:0000313" key="3">
    <source>
        <dbReference type="Proteomes" id="UP000242497"/>
    </source>
</evidence>
<evidence type="ECO:0000259" key="1">
    <source>
        <dbReference type="Pfam" id="PF13492"/>
    </source>
</evidence>
<keyword evidence="3" id="KW-1185">Reference proteome</keyword>
<gene>
    <name evidence="2" type="ORF">SAMN02744037_00608</name>
</gene>
<dbReference type="RefSeq" id="WP_072887167.1">
    <property type="nucleotide sequence ID" value="NZ_FRAE01000010.1"/>
</dbReference>
<reference evidence="3" key="1">
    <citation type="submission" date="2016-11" db="EMBL/GenBank/DDBJ databases">
        <authorList>
            <person name="Varghese N."/>
            <person name="Submissions S."/>
        </authorList>
    </citation>
    <scope>NUCLEOTIDE SEQUENCE [LARGE SCALE GENOMIC DNA]</scope>
    <source>
        <strain evidence="3">DSM 15518</strain>
    </source>
</reference>